<accession>A0A853BFX5</accession>
<proteinExistence type="predicted"/>
<keyword evidence="2" id="KW-0732">Signal</keyword>
<comment type="caution">
    <text evidence="3">The sequence shown here is derived from an EMBL/GenBank/DDBJ whole genome shotgun (WGS) entry which is preliminary data.</text>
</comment>
<dbReference type="PROSITE" id="PS51257">
    <property type="entry name" value="PROKAR_LIPOPROTEIN"/>
    <property type="match status" value="1"/>
</dbReference>
<organism evidence="3 4">
    <name type="scientific">Amycolatopsis endophytica</name>
    <dbReference type="NCBI Taxonomy" id="860233"/>
    <lineage>
        <taxon>Bacteria</taxon>
        <taxon>Bacillati</taxon>
        <taxon>Actinomycetota</taxon>
        <taxon>Actinomycetes</taxon>
        <taxon>Pseudonocardiales</taxon>
        <taxon>Pseudonocardiaceae</taxon>
        <taxon>Amycolatopsis</taxon>
    </lineage>
</organism>
<feature type="chain" id="PRO_5039115108" description="Lipoprotein" evidence="2">
    <location>
        <begin position="22"/>
        <end position="205"/>
    </location>
</feature>
<evidence type="ECO:0000256" key="1">
    <source>
        <dbReference type="SAM" id="MobiDB-lite"/>
    </source>
</evidence>
<evidence type="ECO:0008006" key="5">
    <source>
        <dbReference type="Google" id="ProtNLM"/>
    </source>
</evidence>
<keyword evidence="4" id="KW-1185">Reference proteome</keyword>
<dbReference type="Proteomes" id="UP000549616">
    <property type="component" value="Unassembled WGS sequence"/>
</dbReference>
<reference evidence="3 4" key="1">
    <citation type="submission" date="2020-07" db="EMBL/GenBank/DDBJ databases">
        <title>Sequencing the genomes of 1000 actinobacteria strains.</title>
        <authorList>
            <person name="Klenk H.-P."/>
        </authorList>
    </citation>
    <scope>NUCLEOTIDE SEQUENCE [LARGE SCALE GENOMIC DNA]</scope>
    <source>
        <strain evidence="3 4">DSM 104006</strain>
    </source>
</reference>
<evidence type="ECO:0000313" key="4">
    <source>
        <dbReference type="Proteomes" id="UP000549616"/>
    </source>
</evidence>
<evidence type="ECO:0000256" key="2">
    <source>
        <dbReference type="SAM" id="SignalP"/>
    </source>
</evidence>
<dbReference type="EMBL" id="JACCFK010000002">
    <property type="protein sequence ID" value="NYI93426.1"/>
    <property type="molecule type" value="Genomic_DNA"/>
</dbReference>
<protein>
    <recommendedName>
        <fullName evidence="5">Lipoprotein</fullName>
    </recommendedName>
</protein>
<feature type="region of interest" description="Disordered" evidence="1">
    <location>
        <begin position="22"/>
        <end position="67"/>
    </location>
</feature>
<dbReference type="AlphaFoldDB" id="A0A853BFX5"/>
<gene>
    <name evidence="3" type="ORF">HNR02_006801</name>
</gene>
<sequence>MKKTRLVVLPFLASAALALSACGGSDEPSTPTTTDAGPTSISKELPPPSSSAEAAPAGATEKTAPGTELKVGDRAVIAWDHGTVAVTVTAVEAGDKAAMEQQYGERAKGLTPYFVRYTLENVDGADHGFASSPNFGIAMADGGPTGVVITGELGTCTDDGAPEDFTTVGAKYEACDLSAAQDGAAVAGAEYDSDDYSDEPLVWTK</sequence>
<dbReference type="RefSeq" id="WP_179777601.1">
    <property type="nucleotide sequence ID" value="NZ_JACCFK010000002.1"/>
</dbReference>
<evidence type="ECO:0000313" key="3">
    <source>
        <dbReference type="EMBL" id="NYI93426.1"/>
    </source>
</evidence>
<feature type="compositionally biased region" description="Low complexity" evidence="1">
    <location>
        <begin position="50"/>
        <end position="67"/>
    </location>
</feature>
<name>A0A853BFX5_9PSEU</name>
<feature type="compositionally biased region" description="Polar residues" evidence="1">
    <location>
        <begin position="27"/>
        <end position="42"/>
    </location>
</feature>
<feature type="signal peptide" evidence="2">
    <location>
        <begin position="1"/>
        <end position="21"/>
    </location>
</feature>